<comment type="caution">
    <text evidence="1">The sequence shown here is derived from an EMBL/GenBank/DDBJ whole genome shotgun (WGS) entry which is preliminary data.</text>
</comment>
<evidence type="ECO:0000313" key="1">
    <source>
        <dbReference type="EMBL" id="MBD2277300.1"/>
    </source>
</evidence>
<sequence>MVSTVGITDTIKSLSDLQTRCHLHQAEDENFFNEWLTDLPQLNTQEQSGVTRIKQRYDYHRIDGLLLEGTINLLVVSPLLELAGFLDSPYRIRSPYGINLEIEEPEETIRGFIDVLVVQEKLWIFVVESKRNSIPVVAAIPQLLAYMLTTPHRDKSVFGMATNGDEFIFIKLAITDNPEYDVSRTFSLFPRRHELAEVLQILKRLGEACRGAGPAPS</sequence>
<reference evidence="1 2" key="1">
    <citation type="journal article" date="2020" name="ISME J.">
        <title>Comparative genomics reveals insights into cyanobacterial evolution and habitat adaptation.</title>
        <authorList>
            <person name="Chen M.Y."/>
            <person name="Teng W.K."/>
            <person name="Zhao L."/>
            <person name="Hu C.X."/>
            <person name="Zhou Y.K."/>
            <person name="Han B.P."/>
            <person name="Song L.R."/>
            <person name="Shu W.S."/>
        </authorList>
    </citation>
    <scope>NUCLEOTIDE SEQUENCE [LARGE SCALE GENOMIC DNA]</scope>
    <source>
        <strain evidence="1 2">FACHB-1040</strain>
    </source>
</reference>
<keyword evidence="2" id="KW-1185">Reference proteome</keyword>
<dbReference type="RefSeq" id="WP_053540268.1">
    <property type="nucleotide sequence ID" value="NZ_JACJQT010000005.1"/>
</dbReference>
<keyword evidence="1" id="KW-0378">Hydrolase</keyword>
<dbReference type="GO" id="GO:0004519">
    <property type="term" value="F:endonuclease activity"/>
    <property type="evidence" value="ECO:0007669"/>
    <property type="project" value="UniProtKB-KW"/>
</dbReference>
<dbReference type="EMBL" id="JACJQT010000005">
    <property type="protein sequence ID" value="MBD2277300.1"/>
    <property type="molecule type" value="Genomic_DNA"/>
</dbReference>
<evidence type="ECO:0000313" key="2">
    <source>
        <dbReference type="Proteomes" id="UP000606721"/>
    </source>
</evidence>
<name>A0ABR8BTC3_APHFL</name>
<proteinExistence type="predicted"/>
<dbReference type="Proteomes" id="UP000606721">
    <property type="component" value="Unassembled WGS sequence"/>
</dbReference>
<dbReference type="Gene3D" id="3.90.1570.30">
    <property type="match status" value="1"/>
</dbReference>
<accession>A0ABR8BTC3</accession>
<protein>
    <submittedName>
        <fullName evidence="1">Type I restriction endonuclease subunit R</fullName>
    </submittedName>
</protein>
<gene>
    <name evidence="1" type="ORF">H6F99_02865</name>
</gene>
<keyword evidence="1" id="KW-0540">Nuclease</keyword>
<organism evidence="1 2">
    <name type="scientific">Aphanizomenon flos-aquae FACHB-1040</name>
    <dbReference type="NCBI Taxonomy" id="2692887"/>
    <lineage>
        <taxon>Bacteria</taxon>
        <taxon>Bacillati</taxon>
        <taxon>Cyanobacteriota</taxon>
        <taxon>Cyanophyceae</taxon>
        <taxon>Nostocales</taxon>
        <taxon>Aphanizomenonaceae</taxon>
        <taxon>Aphanizomenon</taxon>
    </lineage>
</organism>
<keyword evidence="1" id="KW-0255">Endonuclease</keyword>